<gene>
    <name evidence="1" type="ORF">COCCADRAFT_99791</name>
</gene>
<evidence type="ECO:0000313" key="2">
    <source>
        <dbReference type="Proteomes" id="UP000053841"/>
    </source>
</evidence>
<dbReference type="AlphaFoldDB" id="W6Y325"/>
<protein>
    <submittedName>
        <fullName evidence="1">Uncharacterized protein</fullName>
    </submittedName>
</protein>
<name>W6Y325_COCC2</name>
<keyword evidence="2" id="KW-1185">Reference proteome</keyword>
<proteinExistence type="predicted"/>
<dbReference type="Proteomes" id="UP000053841">
    <property type="component" value="Unassembled WGS sequence"/>
</dbReference>
<dbReference type="EMBL" id="KI964644">
    <property type="protein sequence ID" value="EUC32020.1"/>
    <property type="molecule type" value="Genomic_DNA"/>
</dbReference>
<dbReference type="GeneID" id="19154870"/>
<dbReference type="HOGENOM" id="CLU_141724_0_0_1"/>
<dbReference type="RefSeq" id="XP_007713682.1">
    <property type="nucleotide sequence ID" value="XM_007715492.1"/>
</dbReference>
<organism evidence="1 2">
    <name type="scientific">Cochliobolus carbonum (strain 26-R-13)</name>
    <name type="common">Maize leaf spot fungus</name>
    <name type="synonym">Bipolaris zeicola</name>
    <dbReference type="NCBI Taxonomy" id="930089"/>
    <lineage>
        <taxon>Eukaryota</taxon>
        <taxon>Fungi</taxon>
        <taxon>Dikarya</taxon>
        <taxon>Ascomycota</taxon>
        <taxon>Pezizomycotina</taxon>
        <taxon>Dothideomycetes</taxon>
        <taxon>Pleosporomycetidae</taxon>
        <taxon>Pleosporales</taxon>
        <taxon>Pleosporineae</taxon>
        <taxon>Pleosporaceae</taxon>
        <taxon>Bipolaris</taxon>
    </lineage>
</organism>
<dbReference type="OrthoDB" id="10528661at2759"/>
<sequence>MDAVAAAAAFRGIPCFRPPMPWAAACYRVRVVYTLHSPSCSNKTKQHATASLLFAHASWPDWHSCRSISSSSNINRLSGCPVGRCGRLSLSVNCPPLLRGFQSRLQAHRYTSHIRARYETAVRAMTAIFRPAVLPDPCRALFETLPLAGLTRGCVDT</sequence>
<reference evidence="1 2" key="1">
    <citation type="journal article" date="2013" name="PLoS Genet.">
        <title>Comparative genome structure, secondary metabolite, and effector coding capacity across Cochliobolus pathogens.</title>
        <authorList>
            <person name="Condon B.J."/>
            <person name="Leng Y."/>
            <person name="Wu D."/>
            <person name="Bushley K.E."/>
            <person name="Ohm R.A."/>
            <person name="Otillar R."/>
            <person name="Martin J."/>
            <person name="Schackwitz W."/>
            <person name="Grimwood J."/>
            <person name="MohdZainudin N."/>
            <person name="Xue C."/>
            <person name="Wang R."/>
            <person name="Manning V.A."/>
            <person name="Dhillon B."/>
            <person name="Tu Z.J."/>
            <person name="Steffenson B.J."/>
            <person name="Salamov A."/>
            <person name="Sun H."/>
            <person name="Lowry S."/>
            <person name="LaButti K."/>
            <person name="Han J."/>
            <person name="Copeland A."/>
            <person name="Lindquist E."/>
            <person name="Barry K."/>
            <person name="Schmutz J."/>
            <person name="Baker S.E."/>
            <person name="Ciuffetti L.M."/>
            <person name="Grigoriev I.V."/>
            <person name="Zhong S."/>
            <person name="Turgeon B.G."/>
        </authorList>
    </citation>
    <scope>NUCLEOTIDE SEQUENCE [LARGE SCALE GENOMIC DNA]</scope>
    <source>
        <strain evidence="1 2">26-R-13</strain>
    </source>
</reference>
<accession>W6Y325</accession>
<dbReference type="KEGG" id="bze:COCCADRAFT_99791"/>
<evidence type="ECO:0000313" key="1">
    <source>
        <dbReference type="EMBL" id="EUC32020.1"/>
    </source>
</evidence>